<evidence type="ECO:0000313" key="2">
    <source>
        <dbReference type="Proteomes" id="UP000198727"/>
    </source>
</evidence>
<dbReference type="STRING" id="587909.SAMN05421810_104307"/>
<sequence length="74" mass="7306">MQLLRQAAPGPAGDTAVPAVLFDTCARLAGVLDGTLPLPSVAETLAAIQAGTLPPLPLPLVDALRLGPPGGGGW</sequence>
<accession>A0A1I5VCD3</accession>
<dbReference type="AlphaFoldDB" id="A0A1I5VCD3"/>
<gene>
    <name evidence="1" type="ORF">SAMN05421810_104307</name>
</gene>
<dbReference type="EMBL" id="FOWW01000004">
    <property type="protein sequence ID" value="SFQ05017.1"/>
    <property type="molecule type" value="Genomic_DNA"/>
</dbReference>
<protein>
    <submittedName>
        <fullName evidence="1">Uncharacterized protein</fullName>
    </submittedName>
</protein>
<dbReference type="Proteomes" id="UP000198727">
    <property type="component" value="Unassembled WGS sequence"/>
</dbReference>
<proteinExistence type="predicted"/>
<name>A0A1I5VCD3_9PSEU</name>
<evidence type="ECO:0000313" key="1">
    <source>
        <dbReference type="EMBL" id="SFQ05017.1"/>
    </source>
</evidence>
<reference evidence="2" key="1">
    <citation type="submission" date="2016-10" db="EMBL/GenBank/DDBJ databases">
        <authorList>
            <person name="Varghese N."/>
            <person name="Submissions S."/>
        </authorList>
    </citation>
    <scope>NUCLEOTIDE SEQUENCE [LARGE SCALE GENOMIC DNA]</scope>
    <source>
        <strain evidence="2">CGMCC 4.5579</strain>
    </source>
</reference>
<dbReference type="RefSeq" id="WP_341770819.1">
    <property type="nucleotide sequence ID" value="NZ_FOWW01000004.1"/>
</dbReference>
<organism evidence="1 2">
    <name type="scientific">Amycolatopsis arida</name>
    <dbReference type="NCBI Taxonomy" id="587909"/>
    <lineage>
        <taxon>Bacteria</taxon>
        <taxon>Bacillati</taxon>
        <taxon>Actinomycetota</taxon>
        <taxon>Actinomycetes</taxon>
        <taxon>Pseudonocardiales</taxon>
        <taxon>Pseudonocardiaceae</taxon>
        <taxon>Amycolatopsis</taxon>
    </lineage>
</organism>
<keyword evidence="2" id="KW-1185">Reference proteome</keyword>